<dbReference type="SFLD" id="SFLDS00036">
    <property type="entry name" value="Aromatic_Prenyltransferase"/>
    <property type="match status" value="1"/>
</dbReference>
<evidence type="ECO:0000256" key="1">
    <source>
        <dbReference type="ARBA" id="ARBA00022679"/>
    </source>
</evidence>
<keyword evidence="1" id="KW-0808">Transferase</keyword>
<comment type="caution">
    <text evidence="2">The sequence shown here is derived from an EMBL/GenBank/DDBJ whole genome shotgun (WGS) entry which is preliminary data.</text>
</comment>
<dbReference type="EMBL" id="BAAAUX010000016">
    <property type="protein sequence ID" value="GAA2801544.1"/>
    <property type="molecule type" value="Genomic_DNA"/>
</dbReference>
<dbReference type="Pfam" id="PF11991">
    <property type="entry name" value="Trp_DMAT"/>
    <property type="match status" value="1"/>
</dbReference>
<dbReference type="RefSeq" id="WP_344682348.1">
    <property type="nucleotide sequence ID" value="NZ_BAAAUX010000016.1"/>
</dbReference>
<dbReference type="SFLD" id="SFLDG01162">
    <property type="entry name" value="I"/>
    <property type="match status" value="1"/>
</dbReference>
<dbReference type="InterPro" id="IPR033964">
    <property type="entry name" value="ABBA"/>
</dbReference>
<evidence type="ECO:0000313" key="2">
    <source>
        <dbReference type="EMBL" id="GAA2801544.1"/>
    </source>
</evidence>
<reference evidence="2 3" key="1">
    <citation type="journal article" date="2019" name="Int. J. Syst. Evol. Microbiol.">
        <title>The Global Catalogue of Microorganisms (GCM) 10K type strain sequencing project: providing services to taxonomists for standard genome sequencing and annotation.</title>
        <authorList>
            <consortium name="The Broad Institute Genomics Platform"/>
            <consortium name="The Broad Institute Genome Sequencing Center for Infectious Disease"/>
            <person name="Wu L."/>
            <person name="Ma J."/>
        </authorList>
    </citation>
    <scope>NUCLEOTIDE SEQUENCE [LARGE SCALE GENOMIC DNA]</scope>
    <source>
        <strain evidence="2 3">JCM 9383</strain>
    </source>
</reference>
<protein>
    <recommendedName>
        <fullName evidence="4">Tryptophan dimethylallyltransferase</fullName>
    </recommendedName>
</protein>
<dbReference type="InterPro" id="IPR017795">
    <property type="entry name" value="ABBA_NscD-like"/>
</dbReference>
<proteinExistence type="predicted"/>
<keyword evidence="3" id="KW-1185">Reference proteome</keyword>
<name>A0ABN3VGT4_9PSEU</name>
<organism evidence="2 3">
    <name type="scientific">Saccharopolyspora taberi</name>
    <dbReference type="NCBI Taxonomy" id="60895"/>
    <lineage>
        <taxon>Bacteria</taxon>
        <taxon>Bacillati</taxon>
        <taxon>Actinomycetota</taxon>
        <taxon>Actinomycetes</taxon>
        <taxon>Pseudonocardiales</taxon>
        <taxon>Pseudonocardiaceae</taxon>
        <taxon>Saccharopolyspora</taxon>
    </lineage>
</organism>
<gene>
    <name evidence="2" type="ORF">GCM10010470_40750</name>
</gene>
<dbReference type="Proteomes" id="UP001500979">
    <property type="component" value="Unassembled WGS sequence"/>
</dbReference>
<evidence type="ECO:0000313" key="3">
    <source>
        <dbReference type="Proteomes" id="UP001500979"/>
    </source>
</evidence>
<sequence length="347" mass="38799">MWSRICTGLDVPAAEITAAREALTGVLGSWADDPIGATCAVPSYVSADGFPAEFSLSWKHDRPEIRVLFESLGRNARESQRAGSDLTRRLADERGVSVERYLKIEDLFLTEDPKPYRPAVWHSLAWEPGGRPQYKVYLNPQAHGRHRSFEVVADAMDRLGMGVGWHRVAARADELQDNGHELEFFALDLGATRSARVKVYFRHGPVSRSGLGEVAAMARSHDEQRAARIIRTIYGPETTEFHNEPMTCLAFREGADEPEEANLYLRLPENARNDEEAAARIACAMRSEGLDPTPYLTTLRSLCPQPLNRTAGLQELFSYRTVSKTTRPHIGVYLRPSPYPTKAQPPK</sequence>
<accession>A0ABN3VGT4</accession>
<evidence type="ECO:0008006" key="4">
    <source>
        <dbReference type="Google" id="ProtNLM"/>
    </source>
</evidence>